<evidence type="ECO:0000259" key="4">
    <source>
        <dbReference type="Pfam" id="PF20782"/>
    </source>
</evidence>
<feature type="domain" description="Type VI secretion system TssR-like second" evidence="2">
    <location>
        <begin position="148"/>
        <end position="232"/>
    </location>
</feature>
<dbReference type="OrthoDB" id="908406at2"/>
<evidence type="ECO:0000313" key="5">
    <source>
        <dbReference type="EMBL" id="PVZ13342.1"/>
    </source>
</evidence>
<dbReference type="Pfam" id="PF20781">
    <property type="entry name" value="TssR_C"/>
    <property type="match status" value="1"/>
</dbReference>
<protein>
    <submittedName>
        <fullName evidence="5">Uncharacterized protein</fullName>
    </submittedName>
</protein>
<dbReference type="Pfam" id="PF17643">
    <property type="entry name" value="TssR"/>
    <property type="match status" value="1"/>
</dbReference>
<organism evidence="5 6">
    <name type="scientific">Porphyromonas loveana</name>
    <dbReference type="NCBI Taxonomy" id="1884669"/>
    <lineage>
        <taxon>Bacteria</taxon>
        <taxon>Pseudomonadati</taxon>
        <taxon>Bacteroidota</taxon>
        <taxon>Bacteroidia</taxon>
        <taxon>Bacteroidales</taxon>
        <taxon>Porphyromonadaceae</taxon>
        <taxon>Porphyromonas</taxon>
    </lineage>
</organism>
<dbReference type="AlphaFoldDB" id="A0A2U1FML6"/>
<evidence type="ECO:0000259" key="2">
    <source>
        <dbReference type="Pfam" id="PF20780"/>
    </source>
</evidence>
<evidence type="ECO:0000313" key="6">
    <source>
        <dbReference type="Proteomes" id="UP000245462"/>
    </source>
</evidence>
<dbReference type="EMBL" id="QEKY01000003">
    <property type="protein sequence ID" value="PVZ13342.1"/>
    <property type="molecule type" value="Genomic_DNA"/>
</dbReference>
<reference evidence="5 6" key="1">
    <citation type="submission" date="2018-04" db="EMBL/GenBank/DDBJ databases">
        <title>Genomic Encyclopedia of Type Strains, Phase IV (KMG-IV): sequencing the most valuable type-strain genomes for metagenomic binning, comparative biology and taxonomic classification.</title>
        <authorList>
            <person name="Goeker M."/>
        </authorList>
    </citation>
    <scope>NUCLEOTIDE SEQUENCE [LARGE SCALE GENOMIC DNA]</scope>
    <source>
        <strain evidence="5 6">DSM 28520</strain>
    </source>
</reference>
<gene>
    <name evidence="5" type="ORF">C7382_10335</name>
</gene>
<feature type="domain" description="Type VI secretion system TssR-like VWA" evidence="4">
    <location>
        <begin position="289"/>
        <end position="586"/>
    </location>
</feature>
<proteinExistence type="predicted"/>
<accession>A0A2U1FML6</accession>
<dbReference type="Pfam" id="PF20782">
    <property type="entry name" value="TssR_VWA"/>
    <property type="match status" value="1"/>
</dbReference>
<feature type="domain" description="Type VI secretion system TssR-like C-terminal" evidence="3">
    <location>
        <begin position="643"/>
        <end position="818"/>
    </location>
</feature>
<comment type="caution">
    <text evidence="5">The sequence shown here is derived from an EMBL/GenBank/DDBJ whole genome shotgun (WGS) entry which is preliminary data.</text>
</comment>
<feature type="domain" description="Type VI secretion system TssR-like N-terminal barrel" evidence="1">
    <location>
        <begin position="32"/>
        <end position="133"/>
    </location>
</feature>
<dbReference type="InterPro" id="IPR049359">
    <property type="entry name" value="T6SS_TssR-like_dom_2"/>
</dbReference>
<dbReference type="Pfam" id="PF20780">
    <property type="entry name" value="TssR_M"/>
    <property type="match status" value="1"/>
</dbReference>
<dbReference type="Proteomes" id="UP000245462">
    <property type="component" value="Unassembled WGS sequence"/>
</dbReference>
<evidence type="ECO:0000259" key="1">
    <source>
        <dbReference type="Pfam" id="PF17643"/>
    </source>
</evidence>
<keyword evidence="6" id="KW-1185">Reference proteome</keyword>
<dbReference type="InterPro" id="IPR049360">
    <property type="entry name" value="T6SS_TssR-like_VWA"/>
</dbReference>
<dbReference type="GeneID" id="94550104"/>
<dbReference type="RefSeq" id="WP_116678656.1">
    <property type="nucleotide sequence ID" value="NZ_QEKY01000003.1"/>
</dbReference>
<evidence type="ECO:0000259" key="3">
    <source>
        <dbReference type="Pfam" id="PF20781"/>
    </source>
</evidence>
<name>A0A2U1FML6_9PORP</name>
<sequence length="818" mass="93961">MKSKIYQIITYTSICFLFLNACAPVHRLTRIKKTPYEYVRNYCCGEVAVSHSLYKRGPWVVYSDRDNNTTYYNPGGKVPLKKAAYLEPFVVIGSKGDFLRLVKYSPKVIENGRIKNRKQAEYYGWIHRDNLLLSSHATTDIATGNSIKMITMIKDGKALSRSSDFFSADSLIIYKDPELLTPCGKIPFQMPVYQVKKSRDRSKTMIMASESIDPDSTSTVVSGWVSSSLVMPLGGLLYMDYSSLPVHSFLLYNQKMEETLISNDLFSRMTPTPVSGNPFSLNPVSHIQMDDSLSIIETSLPMPVMDNRNNFIYSLSGKKIWQSEFKGIEKNLRNMNIVFVFSGQRAVYNRFEQLVSSLQGIRSVLETHSPCYSYRLGAVIGFDKSKGSPKKIALNDNIDNVLAELEHLSDRKNKITPHSSEDAWDALRTSVDMLASYRRESNLIILIGENGNGQEHMDASLINNLADLNCRFLAYQLSSDDGNSYNNFVLQVEHLVKQSAKRISEHKRDILVHSEQLRETNQYIEQSDNIYRLDYPQASMTQGWIVFPRKREDLPADLLISSADSLIREIRMDNKSILSHLRTAFFESGTGRTRLDSLWLDMQKLPQSYSLSHKNYKALSSLSAHTNFPLTLRVPMESLNKGHYFLLLSESELNNLRNFMADLTRLRVDYKYVRNKRAIEKREGKICEELPEYYAAPDTMGENPQYLSTRKVRSSLLKTYYYWIRFGKIYPMKKGDIKRMSLSEAQQEIFTMPSFKEELRNIKVGDLVKKNIVTDVELDHLLDYLLKKRKELEDAIIPENQIKVNGQIFYKIDATKLP</sequence>
<dbReference type="InterPro" id="IPR040530">
    <property type="entry name" value="T6SS_TssR-like_N"/>
</dbReference>
<dbReference type="InterPro" id="IPR049358">
    <property type="entry name" value="T6SS_TssR-like_C"/>
</dbReference>